<dbReference type="GO" id="GO:0005868">
    <property type="term" value="C:cytoplasmic dynein complex"/>
    <property type="evidence" value="ECO:0007669"/>
    <property type="project" value="InterPro"/>
</dbReference>
<dbReference type="GO" id="GO:0036064">
    <property type="term" value="C:ciliary basal body"/>
    <property type="evidence" value="ECO:0007669"/>
    <property type="project" value="TreeGrafter"/>
</dbReference>
<evidence type="ECO:0000313" key="14">
    <source>
        <dbReference type="EMBL" id="KAJ9585068.1"/>
    </source>
</evidence>
<dbReference type="EMBL" id="JASPKZ010007310">
    <property type="protein sequence ID" value="KAJ9585068.1"/>
    <property type="molecule type" value="Genomic_DNA"/>
</dbReference>
<evidence type="ECO:0000256" key="1">
    <source>
        <dbReference type="ARBA" id="ARBA00004138"/>
    </source>
</evidence>
<gene>
    <name evidence="14" type="ORF">L9F63_020576</name>
</gene>
<feature type="non-terminal residue" evidence="14">
    <location>
        <position position="300"/>
    </location>
</feature>
<keyword evidence="9" id="KW-0969">Cilium</keyword>
<reference evidence="14" key="1">
    <citation type="journal article" date="2023" name="IScience">
        <title>Live-bearing cockroach genome reveals convergent evolutionary mechanisms linked to viviparity in insects and beyond.</title>
        <authorList>
            <person name="Fouks B."/>
            <person name="Harrison M.C."/>
            <person name="Mikhailova A.A."/>
            <person name="Marchal E."/>
            <person name="English S."/>
            <person name="Carruthers M."/>
            <person name="Jennings E.C."/>
            <person name="Chiamaka E.L."/>
            <person name="Frigard R.A."/>
            <person name="Pippel M."/>
            <person name="Attardo G.M."/>
            <person name="Benoit J.B."/>
            <person name="Bornberg-Bauer E."/>
            <person name="Tobe S.S."/>
        </authorList>
    </citation>
    <scope>NUCLEOTIDE SEQUENCE</scope>
    <source>
        <strain evidence="14">Stay&amp;Tobe</strain>
    </source>
</reference>
<keyword evidence="6" id="KW-0493">Microtubule</keyword>
<evidence type="ECO:0000313" key="15">
    <source>
        <dbReference type="Proteomes" id="UP001233999"/>
    </source>
</evidence>
<comment type="similarity">
    <text evidence="3">Belongs to the dynein light intermediate chain family.</text>
</comment>
<dbReference type="InterPro" id="IPR040045">
    <property type="entry name" value="DYNC2LI1"/>
</dbReference>
<keyword evidence="5" id="KW-0963">Cytoplasm</keyword>
<keyword evidence="8" id="KW-0243">Dynein</keyword>
<evidence type="ECO:0000256" key="2">
    <source>
        <dbReference type="ARBA" id="ARBA00004245"/>
    </source>
</evidence>
<dbReference type="GO" id="GO:0005874">
    <property type="term" value="C:microtubule"/>
    <property type="evidence" value="ECO:0007669"/>
    <property type="project" value="UniProtKB-KW"/>
</dbReference>
<comment type="caution">
    <text evidence="14">The sequence shown here is derived from an EMBL/GenBank/DDBJ whole genome shotgun (WGS) entry which is preliminary data.</text>
</comment>
<accession>A0AAD7ZSJ7</accession>
<keyword evidence="10" id="KW-0505">Motor protein</keyword>
<proteinExistence type="inferred from homology"/>
<evidence type="ECO:0000256" key="12">
    <source>
        <dbReference type="ARBA" id="ARBA00023273"/>
    </source>
</evidence>
<organism evidence="14 15">
    <name type="scientific">Diploptera punctata</name>
    <name type="common">Pacific beetle cockroach</name>
    <dbReference type="NCBI Taxonomy" id="6984"/>
    <lineage>
        <taxon>Eukaryota</taxon>
        <taxon>Metazoa</taxon>
        <taxon>Ecdysozoa</taxon>
        <taxon>Arthropoda</taxon>
        <taxon>Hexapoda</taxon>
        <taxon>Insecta</taxon>
        <taxon>Pterygota</taxon>
        <taxon>Neoptera</taxon>
        <taxon>Polyneoptera</taxon>
        <taxon>Dictyoptera</taxon>
        <taxon>Blattodea</taxon>
        <taxon>Blaberoidea</taxon>
        <taxon>Blaberidae</taxon>
        <taxon>Diplopterinae</taxon>
        <taxon>Diploptera</taxon>
    </lineage>
</organism>
<dbReference type="PANTHER" id="PTHR13236">
    <property type="entry name" value="DYNEIN 2 LIGHT INTERMEDIATE CHAIN, ISOFORM 2"/>
    <property type="match status" value="1"/>
</dbReference>
<evidence type="ECO:0000256" key="8">
    <source>
        <dbReference type="ARBA" id="ARBA00023017"/>
    </source>
</evidence>
<dbReference type="Proteomes" id="UP001233999">
    <property type="component" value="Unassembled WGS sequence"/>
</dbReference>
<evidence type="ECO:0000256" key="3">
    <source>
        <dbReference type="ARBA" id="ARBA00006831"/>
    </source>
</evidence>
<dbReference type="GO" id="GO:0035735">
    <property type="term" value="P:intraciliary transport involved in cilium assembly"/>
    <property type="evidence" value="ECO:0007669"/>
    <property type="project" value="InterPro"/>
</dbReference>
<evidence type="ECO:0008006" key="16">
    <source>
        <dbReference type="Google" id="ProtNLM"/>
    </source>
</evidence>
<keyword evidence="4" id="KW-0217">Developmental protein</keyword>
<name>A0AAD7ZSJ7_DIPPU</name>
<reference evidence="14" key="2">
    <citation type="submission" date="2023-05" db="EMBL/GenBank/DDBJ databases">
        <authorList>
            <person name="Fouks B."/>
        </authorList>
    </citation>
    <scope>NUCLEOTIDE SEQUENCE</scope>
    <source>
        <strain evidence="14">Stay&amp;Tobe</strain>
        <tissue evidence="14">Testes</tissue>
    </source>
</reference>
<comment type="subcellular location">
    <subcellularLocation>
        <location evidence="1">Cell projection</location>
        <location evidence="1">Cilium</location>
    </subcellularLocation>
    <subcellularLocation>
        <location evidence="2">Cytoplasm</location>
        <location evidence="2">Cytoskeleton</location>
    </subcellularLocation>
</comment>
<evidence type="ECO:0000256" key="13">
    <source>
        <dbReference type="SAM" id="MobiDB-lite"/>
    </source>
</evidence>
<evidence type="ECO:0000256" key="7">
    <source>
        <dbReference type="ARBA" id="ARBA00022794"/>
    </source>
</evidence>
<evidence type="ECO:0000256" key="4">
    <source>
        <dbReference type="ARBA" id="ARBA00022473"/>
    </source>
</evidence>
<keyword evidence="15" id="KW-1185">Reference proteome</keyword>
<evidence type="ECO:0000256" key="9">
    <source>
        <dbReference type="ARBA" id="ARBA00023069"/>
    </source>
</evidence>
<feature type="region of interest" description="Disordered" evidence="13">
    <location>
        <begin position="266"/>
        <end position="300"/>
    </location>
</feature>
<evidence type="ECO:0000256" key="5">
    <source>
        <dbReference type="ARBA" id="ARBA00022490"/>
    </source>
</evidence>
<evidence type="ECO:0000256" key="6">
    <source>
        <dbReference type="ARBA" id="ARBA00022701"/>
    </source>
</evidence>
<evidence type="ECO:0000256" key="11">
    <source>
        <dbReference type="ARBA" id="ARBA00023212"/>
    </source>
</evidence>
<keyword evidence="11" id="KW-0206">Cytoskeleton</keyword>
<dbReference type="GO" id="GO:0045504">
    <property type="term" value="F:dynein heavy chain binding"/>
    <property type="evidence" value="ECO:0007669"/>
    <property type="project" value="TreeGrafter"/>
</dbReference>
<dbReference type="AlphaFoldDB" id="A0AAD7ZSJ7"/>
<sequence length="300" mass="33307">MLIGKESLWNISVRLSNEQQDTQPSSGSQPKERTLLVVGSKGVVKDVCHIWELGGGTLFPSLLTAPLAAASQNLNNVTIVLMLDLSNPQQLWFTLESMIQNIHAALRKHASMLKQNSGKFIENLQEEAWKRVGKDNEDREYMDPFPIPLVIFGGKYDIFQDFDSEKKKVVSRCLRYVAHTLGATLQFYSLKESGLVKKAKDLLNHHGFGGPPVKSISQDYNKPLLIPAGSDSMQQIGGVGPSKIASVNKGPGAAIDRWKHTFTTHFPQEASERSVMPEDPAKDLNFQEPIIDSLRAQKDD</sequence>
<dbReference type="PANTHER" id="PTHR13236:SF0">
    <property type="entry name" value="CYTOPLASMIC DYNEIN 2 LIGHT INTERMEDIATE CHAIN 1"/>
    <property type="match status" value="1"/>
</dbReference>
<feature type="compositionally biased region" description="Basic and acidic residues" evidence="13">
    <location>
        <begin position="270"/>
        <end position="282"/>
    </location>
</feature>
<dbReference type="GO" id="GO:0035721">
    <property type="term" value="P:intraciliary retrograde transport"/>
    <property type="evidence" value="ECO:0007669"/>
    <property type="project" value="InterPro"/>
</dbReference>
<evidence type="ECO:0000256" key="10">
    <source>
        <dbReference type="ARBA" id="ARBA00023175"/>
    </source>
</evidence>
<protein>
    <recommendedName>
        <fullName evidence="16">Cytoplasmic dynein 2 light intermediate chain 1</fullName>
    </recommendedName>
</protein>
<keyword evidence="7" id="KW-0970">Cilium biogenesis/degradation</keyword>
<dbReference type="GO" id="GO:0005930">
    <property type="term" value="C:axoneme"/>
    <property type="evidence" value="ECO:0007669"/>
    <property type="project" value="TreeGrafter"/>
</dbReference>
<keyword evidence="12" id="KW-0966">Cell projection</keyword>